<feature type="non-terminal residue" evidence="1">
    <location>
        <position position="874"/>
    </location>
</feature>
<accession>A0ACB7F2Z9</accession>
<dbReference type="EMBL" id="CM024807">
    <property type="protein sequence ID" value="KAG8008403.1"/>
    <property type="molecule type" value="Genomic_DNA"/>
</dbReference>
<keyword evidence="2" id="KW-1185">Reference proteome</keyword>
<evidence type="ECO:0000313" key="2">
    <source>
        <dbReference type="Proteomes" id="UP000805704"/>
    </source>
</evidence>
<evidence type="ECO:0000313" key="1">
    <source>
        <dbReference type="EMBL" id="KAG8008403.1"/>
    </source>
</evidence>
<protein>
    <submittedName>
        <fullName evidence="1">Olfactory receptor 5H8</fullName>
    </submittedName>
</protein>
<name>A0ACB7F2Z9_NIBAL</name>
<organism evidence="1 2">
    <name type="scientific">Nibea albiflora</name>
    <name type="common">Yellow drum</name>
    <name type="synonym">Corvina albiflora</name>
    <dbReference type="NCBI Taxonomy" id="240163"/>
    <lineage>
        <taxon>Eukaryota</taxon>
        <taxon>Metazoa</taxon>
        <taxon>Chordata</taxon>
        <taxon>Craniata</taxon>
        <taxon>Vertebrata</taxon>
        <taxon>Euteleostomi</taxon>
        <taxon>Actinopterygii</taxon>
        <taxon>Neopterygii</taxon>
        <taxon>Teleostei</taxon>
        <taxon>Neoteleostei</taxon>
        <taxon>Acanthomorphata</taxon>
        <taxon>Eupercaria</taxon>
        <taxon>Sciaenidae</taxon>
        <taxon>Nibea</taxon>
    </lineage>
</organism>
<gene>
    <name evidence="1" type="primary">OR5H8</name>
    <name evidence="1" type="ORF">GBF38_019549</name>
</gene>
<keyword evidence="1" id="KW-0675">Receptor</keyword>
<comment type="caution">
    <text evidence="1">The sequence shown here is derived from an EMBL/GenBank/DDBJ whole genome shotgun (WGS) entry which is preliminary data.</text>
</comment>
<dbReference type="Proteomes" id="UP000805704">
    <property type="component" value="Chromosome 19"/>
</dbReference>
<proteinExistence type="predicted"/>
<reference evidence="1" key="1">
    <citation type="submission" date="2020-04" db="EMBL/GenBank/DDBJ databases">
        <title>A chromosome-scale assembly and high-density genetic map of the yellow drum (Nibea albiflora) genome.</title>
        <authorList>
            <person name="Xu D."/>
            <person name="Zhang W."/>
            <person name="Chen R."/>
            <person name="Tan P."/>
            <person name="Wang L."/>
            <person name="Song H."/>
            <person name="Tian L."/>
            <person name="Zhu Q."/>
            <person name="Wang B."/>
        </authorList>
    </citation>
    <scope>NUCLEOTIDE SEQUENCE</scope>
    <source>
        <strain evidence="1">ZJHYS-2018</strain>
    </source>
</reference>
<sequence length="874" mass="99250">MENYTYNSFTLQIEGLNVSKESIYPVFLFFFFSYLFIMVTNVGIAALVFTDKTLHQPMYLLFCNLPINDILGNSIMLPRLLLDILRPPSERLISYYECVVQAFTTHMFGTTSHTVLMIMAFDRYVAICNPLRYSAIMTNKMVMKLIVSAWGVAFVLVGILLGLTIRLNRCRTMIMNPYCDNASLFKLSCESVFINNVYGLTFTVVLFTFSIGTMVLTYTKITIVCLTSKNKSLNSKALKTCSTHLVVYLIMVFNGMSIITLHRFPQYSDYRKLSTILFHVIPGSLNPIIYGQMENYTYNSLTLQIEGLEITKTNKYPIFIFLLSSYVFILIANIGIVILIWKERSLHQPMYLLFCNLSVNDVMGNSALIPRVIADIQVSPSQRLIHYYDCLLQAYIAHMFGTNAHIVLMIMAFDRYVAICYPLRYSTIMNDKMVIKLTVSAWGVAFVLVGILLGLTIRLNRCRTLIRNSFCDNASLFKLSCESVYVFILIANIGIVILIWKERSLHQPMYLLFCNLSVNDVMGNSALIPRLIADIQVSPSQRLIHYYECLLQAFIAHMSGTNAHTVLMIMAFDRYVAICNPLRYSTIMNDKMVIKLTVSAWGVAFVLVGILLGLTIRLNLCRTLIRNFFCDNASLFKLSCESMENYTYNSLTLQIEGLQITKTNKYPIFIFLLSSYVFILIANIGIVILIWKERSLHQPMYLLFCNLSVNDVMGNSALIPRVIADIQVSPSQRLIHYYDCLLQAFIAHMSGTNAHTVLMIMAFDRYVAICNPLRYSTIMNDKMVIKLTVSAWGVAFVLVGILLGLTIRLNRCRTLIRNSFCDNASLFKLSCENVFINNVYGLTFTVVLLSSSIGSIILTYSKITAACLTNKSKS</sequence>